<feature type="coiled-coil region" evidence="1">
    <location>
        <begin position="406"/>
        <end position="433"/>
    </location>
</feature>
<gene>
    <name evidence="2" type="ORF">CDG68_09240</name>
</gene>
<evidence type="ECO:0000256" key="1">
    <source>
        <dbReference type="SAM" id="Coils"/>
    </source>
</evidence>
<accession>A0A3G2T0U2</accession>
<name>A0A3G2T0U2_9GAMM</name>
<proteinExistence type="predicted"/>
<dbReference type="Proteomes" id="UP000279962">
    <property type="component" value="Chromosome"/>
</dbReference>
<evidence type="ECO:0000313" key="2">
    <source>
        <dbReference type="EMBL" id="AYO53800.1"/>
    </source>
</evidence>
<dbReference type="AlphaFoldDB" id="A0A3G2T0U2"/>
<reference evidence="2 3" key="1">
    <citation type="submission" date="2018-10" db="EMBL/GenBank/DDBJ databases">
        <title>The complete genome of Acinetobacter wuhouensis strain WCHAW010062.</title>
        <authorList>
            <person name="Hu Y."/>
            <person name="Long H."/>
            <person name="Feng Y."/>
            <person name="Zong Z."/>
        </authorList>
    </citation>
    <scope>NUCLEOTIDE SEQUENCE [LARGE SCALE GENOMIC DNA]</scope>
    <source>
        <strain evidence="2 3">WCHAW010062</strain>
    </source>
</reference>
<organism evidence="2 3">
    <name type="scientific">Acinetobacter wuhouensis</name>
    <dbReference type="NCBI Taxonomy" id="1879050"/>
    <lineage>
        <taxon>Bacteria</taxon>
        <taxon>Pseudomonadati</taxon>
        <taxon>Pseudomonadota</taxon>
        <taxon>Gammaproteobacteria</taxon>
        <taxon>Moraxellales</taxon>
        <taxon>Moraxellaceae</taxon>
        <taxon>Acinetobacter</taxon>
    </lineage>
</organism>
<dbReference type="RefSeq" id="WP_087552937.1">
    <property type="nucleotide sequence ID" value="NZ_CP033133.1"/>
</dbReference>
<evidence type="ECO:0000313" key="3">
    <source>
        <dbReference type="Proteomes" id="UP000279962"/>
    </source>
</evidence>
<protein>
    <submittedName>
        <fullName evidence="2">Chemotaxis protein</fullName>
    </submittedName>
</protein>
<sequence>MSYQTSIHFDPTALLIIKKEVDNSILQVESAVSSLVEDQTLPFGIDDALLQFEQCAHVLMLIDMPQVAKITELAALLMRKIMQNPREVNTQDVIALSEGTTMLKRYIEFICLREVKVPQFLHDTLNRLELALGLELTSEGQAIAPLLDCVTPNFTLPQPPELEKSVYVHKLYKLSLHKLLKQQETELDLQAIKLVGAYLANEAKDQTSAQYWALTSVAFNQIDNLILNDTRLRTLISIETNISTFFKNQNDFKASLTDLANILSLCISQEDEISQHIRDQINIGEDILTDTQLQIFSRHLYGPDFNTVHSISQLITDEMSQIRNDIEFNYQNMSDEKTQELKTKLTDLAHVFKVLNLNEAYIELKQQADLLSQDNMLKDENYAQQLMNSILSAMNSIGILERNYTSNRLQLKVNNLQISLDRLDEAHDALLTETKALVDLSAQSLVQYLQEPQTNLESIPSQFREIGGALIFLAARDGQKALLQSAEFVQKSLEKEQVLNKEQVNKLLDVLASADMMIENLQNKQPVLQKMFDVALTSSQNLKTVA</sequence>
<keyword evidence="1" id="KW-0175">Coiled coil</keyword>
<dbReference type="EMBL" id="CP033133">
    <property type="protein sequence ID" value="AYO53800.1"/>
    <property type="molecule type" value="Genomic_DNA"/>
</dbReference>